<dbReference type="Gene3D" id="3.30.420.180">
    <property type="entry name" value="CobE/GbiG C-terminal domain"/>
    <property type="match status" value="1"/>
</dbReference>
<dbReference type="PANTHER" id="PTHR37477:SF1">
    <property type="entry name" value="COBALT-PRECORRIN-5A HYDROLASE"/>
    <property type="match status" value="1"/>
</dbReference>
<dbReference type="GO" id="GO:0009236">
    <property type="term" value="P:cobalamin biosynthetic process"/>
    <property type="evidence" value="ECO:0007669"/>
    <property type="project" value="InterPro"/>
</dbReference>
<dbReference type="Proteomes" id="UP000654108">
    <property type="component" value="Unassembled WGS sequence"/>
</dbReference>
<evidence type="ECO:0000313" key="3">
    <source>
        <dbReference type="Proteomes" id="UP000654108"/>
    </source>
</evidence>
<dbReference type="RefSeq" id="WP_191774537.1">
    <property type="nucleotide sequence ID" value="NZ_JACYFU010000002.1"/>
</dbReference>
<evidence type="ECO:0000313" key="2">
    <source>
        <dbReference type="EMBL" id="MBD8065542.1"/>
    </source>
</evidence>
<sequence>MTVLPSGPEEGHASVAGIVVGLGARAAATAEEVLDLIDCCLAEAGADRARILGCVTAEIRARHPALNAAAAALNVPLRAVDVTAAPNDVPNPSERVFRGIGVTSVAEAAALRSGPLLLEKRKSANATCALSLALYQAESTVSAASTLSTSGADA</sequence>
<dbReference type="SUPFAM" id="SSF159664">
    <property type="entry name" value="CobE/GbiG C-terminal domain-like"/>
    <property type="match status" value="1"/>
</dbReference>
<dbReference type="AlphaFoldDB" id="A0A927FU67"/>
<comment type="caution">
    <text evidence="2">The sequence shown here is derived from an EMBL/GenBank/DDBJ whole genome shotgun (WGS) entry which is preliminary data.</text>
</comment>
<dbReference type="PANTHER" id="PTHR37477">
    <property type="entry name" value="COBALT-PRECORRIN-5A HYDROLASE"/>
    <property type="match status" value="1"/>
</dbReference>
<name>A0A927FU67_9HYPH</name>
<feature type="domain" description="CobE/GbiG C-terminal" evidence="1">
    <location>
        <begin position="18"/>
        <end position="130"/>
    </location>
</feature>
<dbReference type="Pfam" id="PF01890">
    <property type="entry name" value="CbiG_C"/>
    <property type="match status" value="1"/>
</dbReference>
<accession>A0A927FU67</accession>
<keyword evidence="3" id="KW-1185">Reference proteome</keyword>
<organism evidence="2 3">
    <name type="scientific">Devosia oryzisoli</name>
    <dbReference type="NCBI Taxonomy" id="2774138"/>
    <lineage>
        <taxon>Bacteria</taxon>
        <taxon>Pseudomonadati</taxon>
        <taxon>Pseudomonadota</taxon>
        <taxon>Alphaproteobacteria</taxon>
        <taxon>Hyphomicrobiales</taxon>
        <taxon>Devosiaceae</taxon>
        <taxon>Devosia</taxon>
    </lineage>
</organism>
<dbReference type="InterPro" id="IPR052553">
    <property type="entry name" value="CbiG_hydrolase"/>
</dbReference>
<dbReference type="EMBL" id="JACYFU010000002">
    <property type="protein sequence ID" value="MBD8065542.1"/>
    <property type="molecule type" value="Genomic_DNA"/>
</dbReference>
<reference evidence="2" key="1">
    <citation type="submission" date="2020-09" db="EMBL/GenBank/DDBJ databases">
        <title>Genome seq and assembly of Devosia sp.</title>
        <authorList>
            <person name="Chhetri G."/>
        </authorList>
    </citation>
    <scope>NUCLEOTIDE SEQUENCE</scope>
    <source>
        <strain evidence="2">PTR5</strain>
    </source>
</reference>
<proteinExistence type="predicted"/>
<evidence type="ECO:0000259" key="1">
    <source>
        <dbReference type="Pfam" id="PF01890"/>
    </source>
</evidence>
<dbReference type="InterPro" id="IPR002750">
    <property type="entry name" value="CobE/GbiG_C"/>
</dbReference>
<protein>
    <submittedName>
        <fullName evidence="2">Cobalamin biosynthesis protein</fullName>
    </submittedName>
</protein>
<dbReference type="InterPro" id="IPR036518">
    <property type="entry name" value="CobE/GbiG_C_sf"/>
</dbReference>
<gene>
    <name evidence="2" type="ORF">IC608_08645</name>
</gene>